<dbReference type="GO" id="GO:0016491">
    <property type="term" value="F:oxidoreductase activity"/>
    <property type="evidence" value="ECO:0007669"/>
    <property type="project" value="InterPro"/>
</dbReference>
<organism evidence="5 6">
    <name type="scientific">Furculomyces boomerangus</name>
    <dbReference type="NCBI Taxonomy" id="61424"/>
    <lineage>
        <taxon>Eukaryota</taxon>
        <taxon>Fungi</taxon>
        <taxon>Fungi incertae sedis</taxon>
        <taxon>Zoopagomycota</taxon>
        <taxon>Kickxellomycotina</taxon>
        <taxon>Harpellomycetes</taxon>
        <taxon>Harpellales</taxon>
        <taxon>Harpellaceae</taxon>
        <taxon>Furculomyces</taxon>
    </lineage>
</organism>
<protein>
    <recommendedName>
        <fullName evidence="4">Tyrosinase copper-binding domain-containing protein</fullName>
    </recommendedName>
</protein>
<name>A0A2T9Z5R5_9FUNG</name>
<evidence type="ECO:0000313" key="6">
    <source>
        <dbReference type="Proteomes" id="UP000245699"/>
    </source>
</evidence>
<dbReference type="InterPro" id="IPR050316">
    <property type="entry name" value="Tyrosinase/Hemocyanin"/>
</dbReference>
<keyword evidence="2" id="KW-0186">Copper</keyword>
<dbReference type="InterPro" id="IPR002227">
    <property type="entry name" value="Tyrosinase_Cu-bd"/>
</dbReference>
<dbReference type="InterPro" id="IPR008922">
    <property type="entry name" value="Di-copper_centre_dom_sf"/>
</dbReference>
<dbReference type="PANTHER" id="PTHR11474:SF126">
    <property type="entry name" value="TYROSINASE-LIKE PROTEIN TYR-1-RELATED"/>
    <property type="match status" value="1"/>
</dbReference>
<dbReference type="Proteomes" id="UP000245699">
    <property type="component" value="Unassembled WGS sequence"/>
</dbReference>
<comment type="caution">
    <text evidence="5">The sequence shown here is derived from an EMBL/GenBank/DDBJ whole genome shotgun (WGS) entry which is preliminary data.</text>
</comment>
<evidence type="ECO:0000256" key="2">
    <source>
        <dbReference type="ARBA" id="ARBA00023008"/>
    </source>
</evidence>
<gene>
    <name evidence="5" type="ORF">BB559_000313</name>
</gene>
<proteinExistence type="predicted"/>
<dbReference type="AlphaFoldDB" id="A0A2T9Z5R5"/>
<dbReference type="Pfam" id="PF00264">
    <property type="entry name" value="Tyrosinase"/>
    <property type="match status" value="1"/>
</dbReference>
<dbReference type="EMBL" id="MBFT01000014">
    <property type="protein sequence ID" value="PVU99891.1"/>
    <property type="molecule type" value="Genomic_DNA"/>
</dbReference>
<dbReference type="Gene3D" id="1.10.1280.10">
    <property type="entry name" value="Di-copper center containing domain from catechol oxidase"/>
    <property type="match status" value="1"/>
</dbReference>
<dbReference type="STRING" id="61424.A0A2T9Z5R5"/>
<keyword evidence="6" id="KW-1185">Reference proteome</keyword>
<dbReference type="OrthoDB" id="6132182at2759"/>
<feature type="chain" id="PRO_5015736625" description="Tyrosinase copper-binding domain-containing protein" evidence="3">
    <location>
        <begin position="21"/>
        <end position="443"/>
    </location>
</feature>
<keyword evidence="3" id="KW-0732">Signal</keyword>
<evidence type="ECO:0000256" key="1">
    <source>
        <dbReference type="ARBA" id="ARBA00022723"/>
    </source>
</evidence>
<dbReference type="SUPFAM" id="SSF48056">
    <property type="entry name" value="Di-copper centre-containing domain"/>
    <property type="match status" value="1"/>
</dbReference>
<accession>A0A2T9Z5R5</accession>
<evidence type="ECO:0000259" key="4">
    <source>
        <dbReference type="Pfam" id="PF00264"/>
    </source>
</evidence>
<keyword evidence="1" id="KW-0479">Metal-binding</keyword>
<dbReference type="PANTHER" id="PTHR11474">
    <property type="entry name" value="TYROSINASE FAMILY MEMBER"/>
    <property type="match status" value="1"/>
</dbReference>
<dbReference type="PRINTS" id="PR00092">
    <property type="entry name" value="TYROSINASE"/>
</dbReference>
<feature type="domain" description="Tyrosinase copper-binding" evidence="4">
    <location>
        <begin position="62"/>
        <end position="232"/>
    </location>
</feature>
<dbReference type="GO" id="GO:0046872">
    <property type="term" value="F:metal ion binding"/>
    <property type="evidence" value="ECO:0007669"/>
    <property type="project" value="UniProtKB-KW"/>
</dbReference>
<evidence type="ECO:0000256" key="3">
    <source>
        <dbReference type="SAM" id="SignalP"/>
    </source>
</evidence>
<feature type="signal peptide" evidence="3">
    <location>
        <begin position="1"/>
        <end position="20"/>
    </location>
</feature>
<reference evidence="5 6" key="1">
    <citation type="journal article" date="2018" name="MBio">
        <title>Comparative Genomics Reveals the Core Gene Toolbox for the Fungus-Insect Symbiosis.</title>
        <authorList>
            <person name="Wang Y."/>
            <person name="Stata M."/>
            <person name="Wang W."/>
            <person name="Stajich J.E."/>
            <person name="White M.M."/>
            <person name="Moncalvo J.M."/>
        </authorList>
    </citation>
    <scope>NUCLEOTIDE SEQUENCE [LARGE SCALE GENOMIC DNA]</scope>
    <source>
        <strain evidence="5 6">AUS-77-4</strain>
    </source>
</reference>
<sequence>MKVSLSFVIAAFSTLSLIASQNVPKCSRTPVRKEARTLSDGEWNTLLSTASQMHTLGWFMWFSFLHVRFFDSIHFVGMFFPWHRRFIREFEGIAQYYNPNFVLHYWDATIDASDPRSSPILTTGRMGGNGGPNGCVNSGFQSGWVITLPGMSQTCLSRDFSGMSTYDSPEIITSVIQSSQSYGDFRPSIEMGIHAQVHNSIGGAMGQKYSPSDFIFFLHHSNIDRIWWQFQRARSENLWSYNSANNEGSISLNDQIPVFTSPVGDVMVVGYGSNCYSYDNAPANNRRDDTTTDDPSDIAAVVASPEMNLATGVSASTIDKYFPLLAADDTNPNSVAMPNFVSTKAANYAKSNKGNASKYSKKPVPAGTISDSIVSTANTIAPGYTAPVNVSASSKPQLKIPPPLPLEYILMCKYDVDQYNKMYANNVQLINQLNADGYVSPYV</sequence>
<evidence type="ECO:0000313" key="5">
    <source>
        <dbReference type="EMBL" id="PVU99891.1"/>
    </source>
</evidence>